<keyword evidence="1" id="KW-0472">Membrane</keyword>
<accession>A0A7I0IN01</accession>
<evidence type="ECO:0000256" key="1">
    <source>
        <dbReference type="SAM" id="Phobius"/>
    </source>
</evidence>
<keyword evidence="2" id="KW-0808">Transferase</keyword>
<keyword evidence="1" id="KW-0812">Transmembrane</keyword>
<dbReference type="AlphaFoldDB" id="A0A7I0IN01"/>
<dbReference type="SUPFAM" id="SSF53335">
    <property type="entry name" value="S-adenosyl-L-methionine-dependent methyltransferases"/>
    <property type="match status" value="1"/>
</dbReference>
<reference evidence="2 3" key="1">
    <citation type="journal article" date="2019" name="PLoS Negl. Trop. Dis.">
        <title>Revisiting the worldwide diversity of Leptospira species in the environment.</title>
        <authorList>
            <person name="Vincent A.T."/>
            <person name="Schiettekatte O."/>
            <person name="Bourhy P."/>
            <person name="Veyrier F.J."/>
            <person name="Picardeau M."/>
        </authorList>
    </citation>
    <scope>NUCLEOTIDE SEQUENCE [LARGE SCALE GENOMIC DNA]</scope>
    <source>
        <strain evidence="2 3">201800273</strain>
    </source>
</reference>
<dbReference type="EMBL" id="RQFT01000011">
    <property type="protein sequence ID" value="TGL04566.1"/>
    <property type="molecule type" value="Genomic_DNA"/>
</dbReference>
<keyword evidence="1" id="KW-1133">Transmembrane helix</keyword>
<evidence type="ECO:0000313" key="2">
    <source>
        <dbReference type="EMBL" id="TGL04566.1"/>
    </source>
</evidence>
<gene>
    <name evidence="2" type="ORF">EHQ43_14270</name>
</gene>
<feature type="transmembrane region" description="Helical" evidence="1">
    <location>
        <begin position="70"/>
        <end position="91"/>
    </location>
</feature>
<dbReference type="GO" id="GO:0008168">
    <property type="term" value="F:methyltransferase activity"/>
    <property type="evidence" value="ECO:0007669"/>
    <property type="project" value="UniProtKB-KW"/>
</dbReference>
<dbReference type="InterPro" id="IPR029063">
    <property type="entry name" value="SAM-dependent_MTases_sf"/>
</dbReference>
<comment type="caution">
    <text evidence="2">The sequence shown here is derived from an EMBL/GenBank/DDBJ whole genome shotgun (WGS) entry which is preliminary data.</text>
</comment>
<dbReference type="Proteomes" id="UP000297641">
    <property type="component" value="Unassembled WGS sequence"/>
</dbReference>
<protein>
    <submittedName>
        <fullName evidence="2">Class I SAM-dependent methyltransferase</fullName>
    </submittedName>
</protein>
<evidence type="ECO:0000313" key="3">
    <source>
        <dbReference type="Proteomes" id="UP000297641"/>
    </source>
</evidence>
<name>A0A7I0IN01_9LEPT</name>
<proteinExistence type="predicted"/>
<keyword evidence="2" id="KW-0489">Methyltransferase</keyword>
<dbReference type="Pfam" id="PF13489">
    <property type="entry name" value="Methyltransf_23"/>
    <property type="match status" value="1"/>
</dbReference>
<dbReference type="Gene3D" id="3.40.50.150">
    <property type="entry name" value="Vaccinia Virus protein VP39"/>
    <property type="match status" value="1"/>
</dbReference>
<sequence>MKCRLCGSDATLVKSDLLYLKKFNANLYQCNYCKMLQLDFVNWLDFAYSESISITDTGLVQRNIMLAKRVLVLLSVINLKNLFPVFLYRIFKKYLKIFAAKSIKPFKSKILDFGGGYGLLVRLLRDAGFDAYWNDLYTENLLAKGFEKNSGYYEVLLSFEVLEHLENPKFELDKIFKEFSPNFFITTTLSYGNEVPNENWWYYSFETGQHITFYNQETFNVIASIYGYHYFSVDETFHIFSKQKINKELIRFYVQRSDFFYDTFARKYNSLTLTDHDRMLERIKLS</sequence>
<dbReference type="GO" id="GO:0032259">
    <property type="term" value="P:methylation"/>
    <property type="evidence" value="ECO:0007669"/>
    <property type="project" value="UniProtKB-KW"/>
</dbReference>
<organism evidence="2 3">
    <name type="scientific">Leptospira bouyouniensis</name>
    <dbReference type="NCBI Taxonomy" id="2484911"/>
    <lineage>
        <taxon>Bacteria</taxon>
        <taxon>Pseudomonadati</taxon>
        <taxon>Spirochaetota</taxon>
        <taxon>Spirochaetia</taxon>
        <taxon>Leptospirales</taxon>
        <taxon>Leptospiraceae</taxon>
        <taxon>Leptospira</taxon>
    </lineage>
</organism>